<evidence type="ECO:0000313" key="1">
    <source>
        <dbReference type="EMBL" id="JAH29642.1"/>
    </source>
</evidence>
<sequence>MGSNPLFSYSPARHERMPIQLVHILKGTFGTDLPLTTTF</sequence>
<accession>A0A0E9RLE5</accession>
<protein>
    <submittedName>
        <fullName evidence="1">Uncharacterized protein</fullName>
    </submittedName>
</protein>
<organism evidence="1">
    <name type="scientific">Anguilla anguilla</name>
    <name type="common">European freshwater eel</name>
    <name type="synonym">Muraena anguilla</name>
    <dbReference type="NCBI Taxonomy" id="7936"/>
    <lineage>
        <taxon>Eukaryota</taxon>
        <taxon>Metazoa</taxon>
        <taxon>Chordata</taxon>
        <taxon>Craniata</taxon>
        <taxon>Vertebrata</taxon>
        <taxon>Euteleostomi</taxon>
        <taxon>Actinopterygii</taxon>
        <taxon>Neopterygii</taxon>
        <taxon>Teleostei</taxon>
        <taxon>Anguilliformes</taxon>
        <taxon>Anguillidae</taxon>
        <taxon>Anguilla</taxon>
    </lineage>
</organism>
<proteinExistence type="predicted"/>
<dbReference type="EMBL" id="GBXM01078935">
    <property type="protein sequence ID" value="JAH29642.1"/>
    <property type="molecule type" value="Transcribed_RNA"/>
</dbReference>
<reference evidence="1" key="2">
    <citation type="journal article" date="2015" name="Fish Shellfish Immunol.">
        <title>Early steps in the European eel (Anguilla anguilla)-Vibrio vulnificus interaction in the gills: Role of the RtxA13 toxin.</title>
        <authorList>
            <person name="Callol A."/>
            <person name="Pajuelo D."/>
            <person name="Ebbesson L."/>
            <person name="Teles M."/>
            <person name="MacKenzie S."/>
            <person name="Amaro C."/>
        </authorList>
    </citation>
    <scope>NUCLEOTIDE SEQUENCE</scope>
</reference>
<dbReference type="AlphaFoldDB" id="A0A0E9RLE5"/>
<reference evidence="1" key="1">
    <citation type="submission" date="2014-11" db="EMBL/GenBank/DDBJ databases">
        <authorList>
            <person name="Amaro Gonzalez C."/>
        </authorList>
    </citation>
    <scope>NUCLEOTIDE SEQUENCE</scope>
</reference>
<name>A0A0E9RLE5_ANGAN</name>